<dbReference type="InterPro" id="IPR009061">
    <property type="entry name" value="DNA-bd_dom_put_sf"/>
</dbReference>
<organism evidence="2 3">
    <name type="scientific">candidate division WWE3 bacterium RBG_19FT_COMBO_34_6</name>
    <dbReference type="NCBI Taxonomy" id="1802612"/>
    <lineage>
        <taxon>Bacteria</taxon>
        <taxon>Katanobacteria</taxon>
    </lineage>
</organism>
<gene>
    <name evidence="2" type="ORF">A2V49_02100</name>
</gene>
<dbReference type="AlphaFoldDB" id="A0A1F4UK19"/>
<proteinExistence type="predicted"/>
<evidence type="ECO:0000313" key="3">
    <source>
        <dbReference type="Proteomes" id="UP000178615"/>
    </source>
</evidence>
<name>A0A1F4UK19_UNCKA</name>
<dbReference type="EMBL" id="MEUV01000044">
    <property type="protein sequence ID" value="OGC45311.1"/>
    <property type="molecule type" value="Genomic_DNA"/>
</dbReference>
<protein>
    <recommendedName>
        <fullName evidence="1">Helix-turn-helix domain-containing protein</fullName>
    </recommendedName>
</protein>
<dbReference type="SUPFAM" id="SSF46955">
    <property type="entry name" value="Putative DNA-binding domain"/>
    <property type="match status" value="1"/>
</dbReference>
<dbReference type="Proteomes" id="UP000178615">
    <property type="component" value="Unassembled WGS sequence"/>
</dbReference>
<evidence type="ECO:0000313" key="2">
    <source>
        <dbReference type="EMBL" id="OGC45311.1"/>
    </source>
</evidence>
<dbReference type="Pfam" id="PF12728">
    <property type="entry name" value="HTH_17"/>
    <property type="match status" value="1"/>
</dbReference>
<comment type="caution">
    <text evidence="2">The sequence shown here is derived from an EMBL/GenBank/DDBJ whole genome shotgun (WGS) entry which is preliminary data.</text>
</comment>
<dbReference type="Gene3D" id="1.10.1660.10">
    <property type="match status" value="1"/>
</dbReference>
<reference evidence="2 3" key="1">
    <citation type="journal article" date="2016" name="Nat. Commun.">
        <title>Thousands of microbial genomes shed light on interconnected biogeochemical processes in an aquifer system.</title>
        <authorList>
            <person name="Anantharaman K."/>
            <person name="Brown C.T."/>
            <person name="Hug L.A."/>
            <person name="Sharon I."/>
            <person name="Castelle C.J."/>
            <person name="Probst A.J."/>
            <person name="Thomas B.C."/>
            <person name="Singh A."/>
            <person name="Wilkins M.J."/>
            <person name="Karaoz U."/>
            <person name="Brodie E.L."/>
            <person name="Williams K.H."/>
            <person name="Hubbard S.S."/>
            <person name="Banfield J.F."/>
        </authorList>
    </citation>
    <scope>NUCLEOTIDE SEQUENCE [LARGE SCALE GENOMIC DNA]</scope>
</reference>
<accession>A0A1F4UK19</accession>
<sequence>MQLTDRLYTSTEVAEILGVSLRSVYRYLEDGKLIAEVKTATGRHRFTKENIINFLYPDGVKTDLFEDENKQEEKVQPSKKEFLPKLEPVVEKPQVEPVKEKEIEEEPVDWLAKFREAATKYKQAEEANAYSQNIQTEPVVSQRIEPQMQQQPYQPIIEPQTNKTEEGAGPTLMYYRSMLGGLKDIAQNLDKSARNSNLDYAFTLNAGASLHKPIKPFAILHAYIRSSDRDFFEKILRLTPANKTNAQLCLVLSDNQAIQANKKEVHGLYVVSNDQLKKDIATFGDAQLAQEIADIL</sequence>
<evidence type="ECO:0000259" key="1">
    <source>
        <dbReference type="Pfam" id="PF12728"/>
    </source>
</evidence>
<feature type="domain" description="Helix-turn-helix" evidence="1">
    <location>
        <begin position="7"/>
        <end position="55"/>
    </location>
</feature>
<dbReference type="InterPro" id="IPR041657">
    <property type="entry name" value="HTH_17"/>
</dbReference>